<protein>
    <submittedName>
        <fullName evidence="2">Uncharacterized protein</fullName>
    </submittedName>
</protein>
<keyword evidence="3" id="KW-1185">Reference proteome</keyword>
<dbReference type="OrthoDB" id="6718861at2759"/>
<comment type="caution">
    <text evidence="2">The sequence shown here is derived from an EMBL/GenBank/DDBJ whole genome shotgun (WGS) entry which is preliminary data.</text>
</comment>
<feature type="region of interest" description="Disordered" evidence="1">
    <location>
        <begin position="35"/>
        <end position="98"/>
    </location>
</feature>
<accession>A0A8T3DJI3</accession>
<evidence type="ECO:0000313" key="2">
    <source>
        <dbReference type="EMBL" id="KAI1894475.1"/>
    </source>
</evidence>
<dbReference type="EMBL" id="JAERUA010000010">
    <property type="protein sequence ID" value="KAI1894475.1"/>
    <property type="molecule type" value="Genomic_DNA"/>
</dbReference>
<feature type="compositionally biased region" description="Basic and acidic residues" evidence="1">
    <location>
        <begin position="35"/>
        <end position="48"/>
    </location>
</feature>
<proteinExistence type="predicted"/>
<dbReference type="AlphaFoldDB" id="A0A8T3DJI3"/>
<name>A0A8T3DJI3_9TELE</name>
<evidence type="ECO:0000313" key="3">
    <source>
        <dbReference type="Proteomes" id="UP000829720"/>
    </source>
</evidence>
<organism evidence="2 3">
    <name type="scientific">Albula goreensis</name>
    <dbReference type="NCBI Taxonomy" id="1534307"/>
    <lineage>
        <taxon>Eukaryota</taxon>
        <taxon>Metazoa</taxon>
        <taxon>Chordata</taxon>
        <taxon>Craniata</taxon>
        <taxon>Vertebrata</taxon>
        <taxon>Euteleostomi</taxon>
        <taxon>Actinopterygii</taxon>
        <taxon>Neopterygii</taxon>
        <taxon>Teleostei</taxon>
        <taxon>Albuliformes</taxon>
        <taxon>Albulidae</taxon>
        <taxon>Albula</taxon>
    </lineage>
</organism>
<sequence>MAFLSGLLGDKGAESMVDKAVDSIACTAKEKAKEFLGGDSGKKEEDKNQGGGLLAGILPSGSKEEEKPSSGGTGDFTDALGDVAAEMGGGESQNKDGLMDQFLSIGKSVLKE</sequence>
<gene>
    <name evidence="2" type="ORF">AGOR_G00116190</name>
</gene>
<reference evidence="2" key="1">
    <citation type="submission" date="2021-01" db="EMBL/GenBank/DDBJ databases">
        <authorList>
            <person name="Zahm M."/>
            <person name="Roques C."/>
            <person name="Cabau C."/>
            <person name="Klopp C."/>
            <person name="Donnadieu C."/>
            <person name="Jouanno E."/>
            <person name="Lampietro C."/>
            <person name="Louis A."/>
            <person name="Herpin A."/>
            <person name="Echchiki A."/>
            <person name="Berthelot C."/>
            <person name="Parey E."/>
            <person name="Roest-Crollius H."/>
            <person name="Braasch I."/>
            <person name="Postlethwait J."/>
            <person name="Bobe J."/>
            <person name="Montfort J."/>
            <person name="Bouchez O."/>
            <person name="Begum T."/>
            <person name="Mejri S."/>
            <person name="Adams A."/>
            <person name="Chen W.-J."/>
            <person name="Guiguen Y."/>
        </authorList>
    </citation>
    <scope>NUCLEOTIDE SEQUENCE</scope>
    <source>
        <tissue evidence="2">Blood</tissue>
    </source>
</reference>
<evidence type="ECO:0000256" key="1">
    <source>
        <dbReference type="SAM" id="MobiDB-lite"/>
    </source>
</evidence>
<dbReference type="Proteomes" id="UP000829720">
    <property type="component" value="Unassembled WGS sequence"/>
</dbReference>